<accession>A0ABP0UVP3</accession>
<gene>
    <name evidence="3" type="ORF">CSSPTR1EN2_LOCUS20604</name>
</gene>
<dbReference type="PANTHER" id="PTHR33143:SF3">
    <property type="entry name" value="VQ MOTIF-CONTAINING PROTEIN 17-RELATED"/>
    <property type="match status" value="1"/>
</dbReference>
<evidence type="ECO:0000313" key="3">
    <source>
        <dbReference type="EMBL" id="CAK9231425.1"/>
    </source>
</evidence>
<name>A0ABP0UVP3_9BRYO</name>
<keyword evidence="4" id="KW-1185">Reference proteome</keyword>
<dbReference type="EMBL" id="OZ019899">
    <property type="protein sequence ID" value="CAK9231425.1"/>
    <property type="molecule type" value="Genomic_DNA"/>
</dbReference>
<organism evidence="3 4">
    <name type="scientific">Sphagnum troendelagicum</name>
    <dbReference type="NCBI Taxonomy" id="128251"/>
    <lineage>
        <taxon>Eukaryota</taxon>
        <taxon>Viridiplantae</taxon>
        <taxon>Streptophyta</taxon>
        <taxon>Embryophyta</taxon>
        <taxon>Bryophyta</taxon>
        <taxon>Sphagnophytina</taxon>
        <taxon>Sphagnopsida</taxon>
        <taxon>Sphagnales</taxon>
        <taxon>Sphagnaceae</taxon>
        <taxon>Sphagnum</taxon>
    </lineage>
</organism>
<proteinExistence type="predicted"/>
<evidence type="ECO:0000313" key="4">
    <source>
        <dbReference type="Proteomes" id="UP001497512"/>
    </source>
</evidence>
<sequence length="361" mass="38756">MSPYMSENDGFTEEYVKSGDPMLDLCKTSHTLGKPATSSRSPGGVRRKGSTHHHPEATSTMNAPTIRVIHIFAPKIIKTDIANFRSTVQRLTGRTRSKPDNIEPKVRRARTKTVVAATACGAAVGSPDSSSGFQADTDHHHQLLSRQSSMSTHAAGDSTTFPTVREGVSACCTDQQDSPDLRCSNNMETDNYSLTSNSMDSSTFSFYSSIDSNTCNQDLLQNQGAMHSPGSDGSSFFSHRQAQYSLNEIPAPFFSGDFLQSTAELMPSCCNVTHDFASTLQQTTAASSSAAALAAEITSRDFFLPLPPLDYSGLASFSDLDILAGLGSTLPDLPLNLPPLVSSSSNGLFYDSILMQPPLCR</sequence>
<feature type="region of interest" description="Disordered" evidence="1">
    <location>
        <begin position="27"/>
        <end position="61"/>
    </location>
</feature>
<dbReference type="PANTHER" id="PTHR33143">
    <property type="entry name" value="F16F4.1 PROTEIN-RELATED"/>
    <property type="match status" value="1"/>
</dbReference>
<feature type="domain" description="VQ" evidence="2">
    <location>
        <begin position="71"/>
        <end position="94"/>
    </location>
</feature>
<dbReference type="InterPro" id="IPR008889">
    <property type="entry name" value="VQ"/>
</dbReference>
<dbReference type="Pfam" id="PF05678">
    <property type="entry name" value="VQ"/>
    <property type="match status" value="1"/>
</dbReference>
<protein>
    <recommendedName>
        <fullName evidence="2">VQ domain-containing protein</fullName>
    </recommendedName>
</protein>
<reference evidence="3" key="1">
    <citation type="submission" date="2024-02" db="EMBL/GenBank/DDBJ databases">
        <authorList>
            <consortium name="ELIXIR-Norway"/>
            <consortium name="Elixir Norway"/>
        </authorList>
    </citation>
    <scope>NUCLEOTIDE SEQUENCE</scope>
</reference>
<evidence type="ECO:0000259" key="2">
    <source>
        <dbReference type="Pfam" id="PF05678"/>
    </source>
</evidence>
<dbReference type="Proteomes" id="UP001497512">
    <property type="component" value="Chromosome 7"/>
</dbReference>
<evidence type="ECO:0000256" key="1">
    <source>
        <dbReference type="SAM" id="MobiDB-lite"/>
    </source>
</evidence>
<dbReference type="InterPro" id="IPR039607">
    <property type="entry name" value="VQ_8/17/18/20/21/25"/>
</dbReference>
<feature type="compositionally biased region" description="Polar residues" evidence="1">
    <location>
        <begin position="28"/>
        <end position="41"/>
    </location>
</feature>